<dbReference type="eggNOG" id="COG2433">
    <property type="taxonomic scope" value="Bacteria"/>
</dbReference>
<dbReference type="RefSeq" id="WP_008185807.1">
    <property type="nucleotide sequence ID" value="NZ_GL890930.1"/>
</dbReference>
<dbReference type="EMBL" id="GL890930">
    <property type="protein sequence ID" value="EGJ31944.1"/>
    <property type="molecule type" value="Genomic_DNA"/>
</dbReference>
<evidence type="ECO:0000313" key="2">
    <source>
        <dbReference type="Proteomes" id="UP000003959"/>
    </source>
</evidence>
<dbReference type="Proteomes" id="UP000003959">
    <property type="component" value="Unassembled WGS sequence"/>
</dbReference>
<name>F4XTW8_9CYAN</name>
<proteinExistence type="predicted"/>
<keyword evidence="2" id="KW-1185">Reference proteome</keyword>
<evidence type="ECO:0000313" key="1">
    <source>
        <dbReference type="EMBL" id="EGJ31944.1"/>
    </source>
</evidence>
<gene>
    <name evidence="1" type="ORF">LYNGBM3L_31300</name>
</gene>
<organism evidence="1 2">
    <name type="scientific">Moorena producens 3L</name>
    <dbReference type="NCBI Taxonomy" id="489825"/>
    <lineage>
        <taxon>Bacteria</taxon>
        <taxon>Bacillati</taxon>
        <taxon>Cyanobacteriota</taxon>
        <taxon>Cyanophyceae</taxon>
        <taxon>Coleofasciculales</taxon>
        <taxon>Coleofasciculaceae</taxon>
        <taxon>Moorena</taxon>
    </lineage>
</organism>
<evidence type="ECO:0008006" key="3">
    <source>
        <dbReference type="Google" id="ProtNLM"/>
    </source>
</evidence>
<dbReference type="AlphaFoldDB" id="F4XTW8"/>
<accession>F4XTW8</accession>
<dbReference type="OrthoDB" id="451853at2"/>
<protein>
    <recommendedName>
        <fullName evidence="3">Transposase</fullName>
    </recommendedName>
</protein>
<dbReference type="HOGENOM" id="CLU_1775343_0_0_3"/>
<reference evidence="2" key="1">
    <citation type="journal article" date="2011" name="Proc. Natl. Acad. Sci. U.S.A.">
        <title>Genomic insights into the physiology and ecology of the marine filamentous cyanobacterium Lyngbya majuscula.</title>
        <authorList>
            <person name="Jones A.C."/>
            <person name="Monroe E.A."/>
            <person name="Podell S."/>
            <person name="Hess W.R."/>
            <person name="Klages S."/>
            <person name="Esquenazi E."/>
            <person name="Niessen S."/>
            <person name="Hoover H."/>
            <person name="Rothmann M."/>
            <person name="Lasken R.S."/>
            <person name="Yates J.R.III."/>
            <person name="Reinhardt R."/>
            <person name="Kube M."/>
            <person name="Burkart M.D."/>
            <person name="Allen E.E."/>
            <person name="Dorrestein P.C."/>
            <person name="Gerwick W.H."/>
            <person name="Gerwick L."/>
        </authorList>
    </citation>
    <scope>NUCLEOTIDE SEQUENCE [LARGE SCALE GENOMIC DNA]</scope>
    <source>
        <strain evidence="2">3L</strain>
    </source>
</reference>
<sequence length="146" mass="16325">MWRAVERLRPAHPYRDQIVDIPPLSAKGIEHQLHQLECTCCGRKNRAPLPAEVPSLGLGDRLAAVVARFSVEHRQSHRMVKSLLATKFSVELSRGRINRLRHQVSEAVAAPVEQAQQYVQGQGFVHSDETSFSQGNGDGLLYMFQG</sequence>